<gene>
    <name evidence="2" type="ORF">GCM10023161_42380</name>
</gene>
<dbReference type="EMBL" id="BAABGF010000047">
    <property type="protein sequence ID" value="GAA4293760.1"/>
    <property type="molecule type" value="Genomic_DNA"/>
</dbReference>
<name>A0ABP8F2Y6_9MYCO</name>
<evidence type="ECO:0000313" key="2">
    <source>
        <dbReference type="EMBL" id="GAA4293760.1"/>
    </source>
</evidence>
<comment type="caution">
    <text evidence="2">The sequence shown here is derived from an EMBL/GenBank/DDBJ whole genome shotgun (WGS) entry which is preliminary data.</text>
</comment>
<evidence type="ECO:0000313" key="3">
    <source>
        <dbReference type="Proteomes" id="UP001501417"/>
    </source>
</evidence>
<protein>
    <submittedName>
        <fullName evidence="2">Uncharacterized protein</fullName>
    </submittedName>
</protein>
<reference evidence="3" key="1">
    <citation type="journal article" date="2019" name="Int. J. Syst. Evol. Microbiol.">
        <title>The Global Catalogue of Microorganisms (GCM) 10K type strain sequencing project: providing services to taxonomists for standard genome sequencing and annotation.</title>
        <authorList>
            <consortium name="The Broad Institute Genomics Platform"/>
            <consortium name="The Broad Institute Genome Sequencing Center for Infectious Disease"/>
            <person name="Wu L."/>
            <person name="Ma J."/>
        </authorList>
    </citation>
    <scope>NUCLEOTIDE SEQUENCE [LARGE SCALE GENOMIC DNA]</scope>
    <source>
        <strain evidence="3">JCM 17782</strain>
    </source>
</reference>
<organism evidence="2 3">
    <name type="scientific">Mycobacterium paraffinicum</name>
    <dbReference type="NCBI Taxonomy" id="53378"/>
    <lineage>
        <taxon>Bacteria</taxon>
        <taxon>Bacillati</taxon>
        <taxon>Actinomycetota</taxon>
        <taxon>Actinomycetes</taxon>
        <taxon>Mycobacteriales</taxon>
        <taxon>Mycobacteriaceae</taxon>
        <taxon>Mycobacterium</taxon>
    </lineage>
</organism>
<accession>A0ABP8F2Y6</accession>
<feature type="region of interest" description="Disordered" evidence="1">
    <location>
        <begin position="25"/>
        <end position="55"/>
    </location>
</feature>
<keyword evidence="3" id="KW-1185">Reference proteome</keyword>
<dbReference type="Proteomes" id="UP001501417">
    <property type="component" value="Unassembled WGS sequence"/>
</dbReference>
<evidence type="ECO:0000256" key="1">
    <source>
        <dbReference type="SAM" id="MobiDB-lite"/>
    </source>
</evidence>
<sequence length="55" mass="6095">MAITLAGLQKGAAAYTQAYTPSPLERRRVIRADPPRRRAGETLDGKSSRRELGKR</sequence>
<proteinExistence type="predicted"/>